<feature type="transmembrane region" description="Helical" evidence="1">
    <location>
        <begin position="84"/>
        <end position="104"/>
    </location>
</feature>
<keyword evidence="3" id="KW-1185">Reference proteome</keyword>
<name>A0A2R6WKF4_MARPO</name>
<protein>
    <submittedName>
        <fullName evidence="2">Uncharacterized protein</fullName>
    </submittedName>
</protein>
<evidence type="ECO:0000313" key="3">
    <source>
        <dbReference type="Proteomes" id="UP000244005"/>
    </source>
</evidence>
<dbReference type="Gramene" id="Mp8g05290.1">
    <property type="protein sequence ID" value="Mp8g05290.1.cds"/>
    <property type="gene ID" value="Mp8g05290"/>
</dbReference>
<reference evidence="3" key="1">
    <citation type="journal article" date="2017" name="Cell">
        <title>Insights into land plant evolution garnered from the Marchantia polymorpha genome.</title>
        <authorList>
            <person name="Bowman J.L."/>
            <person name="Kohchi T."/>
            <person name="Yamato K.T."/>
            <person name="Jenkins J."/>
            <person name="Shu S."/>
            <person name="Ishizaki K."/>
            <person name="Yamaoka S."/>
            <person name="Nishihama R."/>
            <person name="Nakamura Y."/>
            <person name="Berger F."/>
            <person name="Adam C."/>
            <person name="Aki S.S."/>
            <person name="Althoff F."/>
            <person name="Araki T."/>
            <person name="Arteaga-Vazquez M.A."/>
            <person name="Balasubrmanian S."/>
            <person name="Barry K."/>
            <person name="Bauer D."/>
            <person name="Boehm C.R."/>
            <person name="Briginshaw L."/>
            <person name="Caballero-Perez J."/>
            <person name="Catarino B."/>
            <person name="Chen F."/>
            <person name="Chiyoda S."/>
            <person name="Chovatia M."/>
            <person name="Davies K.M."/>
            <person name="Delmans M."/>
            <person name="Demura T."/>
            <person name="Dierschke T."/>
            <person name="Dolan L."/>
            <person name="Dorantes-Acosta A.E."/>
            <person name="Eklund D.M."/>
            <person name="Florent S.N."/>
            <person name="Flores-Sandoval E."/>
            <person name="Fujiyama A."/>
            <person name="Fukuzawa H."/>
            <person name="Galik B."/>
            <person name="Grimanelli D."/>
            <person name="Grimwood J."/>
            <person name="Grossniklaus U."/>
            <person name="Hamada T."/>
            <person name="Haseloff J."/>
            <person name="Hetherington A.J."/>
            <person name="Higo A."/>
            <person name="Hirakawa Y."/>
            <person name="Hundley H.N."/>
            <person name="Ikeda Y."/>
            <person name="Inoue K."/>
            <person name="Inoue S.I."/>
            <person name="Ishida S."/>
            <person name="Jia Q."/>
            <person name="Kakita M."/>
            <person name="Kanazawa T."/>
            <person name="Kawai Y."/>
            <person name="Kawashima T."/>
            <person name="Kennedy M."/>
            <person name="Kinose K."/>
            <person name="Kinoshita T."/>
            <person name="Kohara Y."/>
            <person name="Koide E."/>
            <person name="Komatsu K."/>
            <person name="Kopischke S."/>
            <person name="Kubo M."/>
            <person name="Kyozuka J."/>
            <person name="Lagercrantz U."/>
            <person name="Lin S.S."/>
            <person name="Lindquist E."/>
            <person name="Lipzen A.M."/>
            <person name="Lu C.W."/>
            <person name="De Luna E."/>
            <person name="Martienssen R.A."/>
            <person name="Minamino N."/>
            <person name="Mizutani M."/>
            <person name="Mizutani M."/>
            <person name="Mochizuki N."/>
            <person name="Monte I."/>
            <person name="Mosher R."/>
            <person name="Nagasaki H."/>
            <person name="Nakagami H."/>
            <person name="Naramoto S."/>
            <person name="Nishitani K."/>
            <person name="Ohtani M."/>
            <person name="Okamoto T."/>
            <person name="Okumura M."/>
            <person name="Phillips J."/>
            <person name="Pollak B."/>
            <person name="Reinders A."/>
            <person name="Rovekamp M."/>
            <person name="Sano R."/>
            <person name="Sawa S."/>
            <person name="Schmid M.W."/>
            <person name="Shirakawa M."/>
            <person name="Solano R."/>
            <person name="Spunde A."/>
            <person name="Suetsugu N."/>
            <person name="Sugano S."/>
            <person name="Sugiyama A."/>
            <person name="Sun R."/>
            <person name="Suzuki Y."/>
            <person name="Takenaka M."/>
            <person name="Takezawa D."/>
            <person name="Tomogane H."/>
            <person name="Tsuzuki M."/>
            <person name="Ueda T."/>
            <person name="Umeda M."/>
            <person name="Ward J.M."/>
            <person name="Watanabe Y."/>
            <person name="Yazaki K."/>
            <person name="Yokoyama R."/>
            <person name="Yoshitake Y."/>
            <person name="Yotsui I."/>
            <person name="Zachgo S."/>
            <person name="Schmutz J."/>
        </authorList>
    </citation>
    <scope>NUCLEOTIDE SEQUENCE [LARGE SCALE GENOMIC DNA]</scope>
    <source>
        <strain evidence="3">Tak-1</strain>
    </source>
</reference>
<keyword evidence="1" id="KW-0472">Membrane</keyword>
<dbReference type="AlphaFoldDB" id="A0A2R6WKF4"/>
<dbReference type="Proteomes" id="UP000244005">
    <property type="component" value="Unassembled WGS sequence"/>
</dbReference>
<gene>
    <name evidence="2" type="ORF">MARPO_0081s0030</name>
</gene>
<evidence type="ECO:0000256" key="1">
    <source>
        <dbReference type="SAM" id="Phobius"/>
    </source>
</evidence>
<keyword evidence="1" id="KW-1133">Transmembrane helix</keyword>
<proteinExistence type="predicted"/>
<dbReference type="EMBL" id="KZ772753">
    <property type="protein sequence ID" value="PTQ34303.1"/>
    <property type="molecule type" value="Genomic_DNA"/>
</dbReference>
<keyword evidence="1" id="KW-0812">Transmembrane</keyword>
<accession>A0A2R6WKF4</accession>
<organism evidence="2 3">
    <name type="scientific">Marchantia polymorpha</name>
    <name type="common">Common liverwort</name>
    <name type="synonym">Marchantia aquatica</name>
    <dbReference type="NCBI Taxonomy" id="3197"/>
    <lineage>
        <taxon>Eukaryota</taxon>
        <taxon>Viridiplantae</taxon>
        <taxon>Streptophyta</taxon>
        <taxon>Embryophyta</taxon>
        <taxon>Marchantiophyta</taxon>
        <taxon>Marchantiopsida</taxon>
        <taxon>Marchantiidae</taxon>
        <taxon>Marchantiales</taxon>
        <taxon>Marchantiaceae</taxon>
        <taxon>Marchantia</taxon>
    </lineage>
</organism>
<evidence type="ECO:0000313" key="2">
    <source>
        <dbReference type="EMBL" id="PTQ34303.1"/>
    </source>
</evidence>
<sequence>MQRILCGPAAFNHASAIVIVMPAVSKGSHFVNARERETRLRHKHEKIRVHFISASEDLHSQFYSLQKQGLDFRYRESASVVRSAANTMFFVLMLSIFIGIYGNMGGLGA</sequence>